<dbReference type="KEGG" id="cput:CONPUDRAFT_140460"/>
<dbReference type="OrthoDB" id="415411at2759"/>
<feature type="region of interest" description="Disordered" evidence="1">
    <location>
        <begin position="1"/>
        <end position="31"/>
    </location>
</feature>
<dbReference type="AlphaFoldDB" id="R7SEX1"/>
<dbReference type="RefSeq" id="XP_007775306.1">
    <property type="nucleotide sequence ID" value="XM_007777116.1"/>
</dbReference>
<dbReference type="InterPro" id="IPR002591">
    <property type="entry name" value="Phosphodiest/P_Trfase"/>
</dbReference>
<protein>
    <submittedName>
        <fullName evidence="2">Phosphodiest-domain-containing protein</fullName>
    </submittedName>
</protein>
<sequence length="510" mass="56868">MTTPTNKNDPSSSKVANSSDGLRNRANEQGRPQSQQWSRLLVLCIAVALGGVVTARALCPDVAWLSRQHIDLLCSVPSSLLNGWHAAPNTMSNGTHEFRETMILISVDGLRQEYLERGLTPHLLEMSKTGLRADYLNPIFPTLTFPNHWTLMTGLWAESHGLVANKIFDPATKKVWLPTKKESFEPEWWFGEPMWETAQKAGLKTADIMWPGPRTSQSGATPTYSVPFNFSYPIDAKLDRILEWMDMPIEERPQLITMYEPSLDNSGHETGPHSLRTNQTLAKIDSWAGNLTASLQARNLSDIVNVVILSDHGMADTSAPELIYMDEILGEDFVTIEYIDGWPSMGLHLFPEANASRILEKLYAAEDPTKFEVFTRETMPARRHYANNPRIAPIFITPHLGYALTTTVLNGTEISVGNHGWDNIYPDLRAVFLTQGPFAERMKTKAAAYASGSPRSDSDLWQSTKGSGSDGYVMTNFNNIEIYNLAMHMLGIQDRAASNNGTVGFWDAYV</sequence>
<keyword evidence="3" id="KW-1185">Reference proteome</keyword>
<dbReference type="GO" id="GO:0047429">
    <property type="term" value="F:nucleoside triphosphate diphosphatase activity"/>
    <property type="evidence" value="ECO:0007669"/>
    <property type="project" value="TreeGrafter"/>
</dbReference>
<reference evidence="3" key="1">
    <citation type="journal article" date="2012" name="Science">
        <title>The Paleozoic origin of enzymatic lignin decomposition reconstructed from 31 fungal genomes.</title>
        <authorList>
            <person name="Floudas D."/>
            <person name="Binder M."/>
            <person name="Riley R."/>
            <person name="Barry K."/>
            <person name="Blanchette R.A."/>
            <person name="Henrissat B."/>
            <person name="Martinez A.T."/>
            <person name="Otillar R."/>
            <person name="Spatafora J.W."/>
            <person name="Yadav J.S."/>
            <person name="Aerts A."/>
            <person name="Benoit I."/>
            <person name="Boyd A."/>
            <person name="Carlson A."/>
            <person name="Copeland A."/>
            <person name="Coutinho P.M."/>
            <person name="de Vries R.P."/>
            <person name="Ferreira P."/>
            <person name="Findley K."/>
            <person name="Foster B."/>
            <person name="Gaskell J."/>
            <person name="Glotzer D."/>
            <person name="Gorecki P."/>
            <person name="Heitman J."/>
            <person name="Hesse C."/>
            <person name="Hori C."/>
            <person name="Igarashi K."/>
            <person name="Jurgens J.A."/>
            <person name="Kallen N."/>
            <person name="Kersten P."/>
            <person name="Kohler A."/>
            <person name="Kuees U."/>
            <person name="Kumar T.K.A."/>
            <person name="Kuo A."/>
            <person name="LaButti K."/>
            <person name="Larrondo L.F."/>
            <person name="Lindquist E."/>
            <person name="Ling A."/>
            <person name="Lombard V."/>
            <person name="Lucas S."/>
            <person name="Lundell T."/>
            <person name="Martin R."/>
            <person name="McLaughlin D.J."/>
            <person name="Morgenstern I."/>
            <person name="Morin E."/>
            <person name="Murat C."/>
            <person name="Nagy L.G."/>
            <person name="Nolan M."/>
            <person name="Ohm R.A."/>
            <person name="Patyshakuliyeva A."/>
            <person name="Rokas A."/>
            <person name="Ruiz-Duenas F.J."/>
            <person name="Sabat G."/>
            <person name="Salamov A."/>
            <person name="Samejima M."/>
            <person name="Schmutz J."/>
            <person name="Slot J.C."/>
            <person name="St John F."/>
            <person name="Stenlid J."/>
            <person name="Sun H."/>
            <person name="Sun S."/>
            <person name="Syed K."/>
            <person name="Tsang A."/>
            <person name="Wiebenga A."/>
            <person name="Young D."/>
            <person name="Pisabarro A."/>
            <person name="Eastwood D.C."/>
            <person name="Martin F."/>
            <person name="Cullen D."/>
            <person name="Grigoriev I.V."/>
            <person name="Hibbett D.S."/>
        </authorList>
    </citation>
    <scope>NUCLEOTIDE SEQUENCE [LARGE SCALE GENOMIC DNA]</scope>
    <source>
        <strain evidence="3">RWD-64-598 SS2</strain>
    </source>
</reference>
<dbReference type="GO" id="GO:0009141">
    <property type="term" value="P:nucleoside triphosphate metabolic process"/>
    <property type="evidence" value="ECO:0007669"/>
    <property type="project" value="TreeGrafter"/>
</dbReference>
<dbReference type="PANTHER" id="PTHR10151">
    <property type="entry name" value="ECTONUCLEOTIDE PYROPHOSPHATASE/PHOSPHODIESTERASE"/>
    <property type="match status" value="1"/>
</dbReference>
<evidence type="ECO:0000313" key="3">
    <source>
        <dbReference type="Proteomes" id="UP000053558"/>
    </source>
</evidence>
<name>R7SEX1_CONPW</name>
<dbReference type="Proteomes" id="UP000053558">
    <property type="component" value="Unassembled WGS sequence"/>
</dbReference>
<dbReference type="GeneID" id="19201520"/>
<dbReference type="CDD" id="cd16018">
    <property type="entry name" value="Enpp"/>
    <property type="match status" value="1"/>
</dbReference>
<dbReference type="eggNOG" id="KOG2645">
    <property type="taxonomic scope" value="Eukaryota"/>
</dbReference>
<evidence type="ECO:0000256" key="1">
    <source>
        <dbReference type="SAM" id="MobiDB-lite"/>
    </source>
</evidence>
<dbReference type="Gene3D" id="3.40.720.10">
    <property type="entry name" value="Alkaline Phosphatase, subunit A"/>
    <property type="match status" value="1"/>
</dbReference>
<evidence type="ECO:0000313" key="2">
    <source>
        <dbReference type="EMBL" id="EIW74716.1"/>
    </source>
</evidence>
<accession>R7SEX1</accession>
<dbReference type="GO" id="GO:0017111">
    <property type="term" value="F:ribonucleoside triphosphate phosphatase activity"/>
    <property type="evidence" value="ECO:0007669"/>
    <property type="project" value="TreeGrafter"/>
</dbReference>
<dbReference type="OMA" id="IAHNYKN"/>
<proteinExistence type="predicted"/>
<dbReference type="SUPFAM" id="SSF53649">
    <property type="entry name" value="Alkaline phosphatase-like"/>
    <property type="match status" value="1"/>
</dbReference>
<dbReference type="Pfam" id="PF01663">
    <property type="entry name" value="Phosphodiest"/>
    <property type="match status" value="1"/>
</dbReference>
<dbReference type="PANTHER" id="PTHR10151:SF120">
    <property type="entry name" value="BIS(5'-ADENOSYL)-TRIPHOSPHATASE"/>
    <property type="match status" value="1"/>
</dbReference>
<gene>
    <name evidence="2" type="ORF">CONPUDRAFT_140460</name>
</gene>
<dbReference type="EMBL" id="JH711591">
    <property type="protein sequence ID" value="EIW74716.1"/>
    <property type="molecule type" value="Genomic_DNA"/>
</dbReference>
<feature type="compositionally biased region" description="Polar residues" evidence="1">
    <location>
        <begin position="1"/>
        <end position="21"/>
    </location>
</feature>
<dbReference type="InterPro" id="IPR017850">
    <property type="entry name" value="Alkaline_phosphatase_core_sf"/>
</dbReference>
<organism evidence="2 3">
    <name type="scientific">Coniophora puteana (strain RWD-64-598)</name>
    <name type="common">Brown rot fungus</name>
    <dbReference type="NCBI Taxonomy" id="741705"/>
    <lineage>
        <taxon>Eukaryota</taxon>
        <taxon>Fungi</taxon>
        <taxon>Dikarya</taxon>
        <taxon>Basidiomycota</taxon>
        <taxon>Agaricomycotina</taxon>
        <taxon>Agaricomycetes</taxon>
        <taxon>Agaricomycetidae</taxon>
        <taxon>Boletales</taxon>
        <taxon>Coniophorineae</taxon>
        <taxon>Coniophoraceae</taxon>
        <taxon>Coniophora</taxon>
    </lineage>
</organism>